<dbReference type="Pfam" id="PF01464">
    <property type="entry name" value="SLT"/>
    <property type="match status" value="1"/>
</dbReference>
<evidence type="ECO:0000313" key="2">
    <source>
        <dbReference type="EMBL" id="MBK1813443.1"/>
    </source>
</evidence>
<proteinExistence type="predicted"/>
<dbReference type="SUPFAM" id="SSF53955">
    <property type="entry name" value="Lysozyme-like"/>
    <property type="match status" value="1"/>
</dbReference>
<evidence type="ECO:0000259" key="1">
    <source>
        <dbReference type="Pfam" id="PF01464"/>
    </source>
</evidence>
<comment type="caution">
    <text evidence="2">The sequence shown here is derived from an EMBL/GenBank/DDBJ whole genome shotgun (WGS) entry which is preliminary data.</text>
</comment>
<dbReference type="Gene3D" id="1.10.530.10">
    <property type="match status" value="1"/>
</dbReference>
<organism evidence="2 3">
    <name type="scientific">Clostridium yunnanense</name>
    <dbReference type="NCBI Taxonomy" id="2800325"/>
    <lineage>
        <taxon>Bacteria</taxon>
        <taxon>Bacillati</taxon>
        <taxon>Bacillota</taxon>
        <taxon>Clostridia</taxon>
        <taxon>Eubacteriales</taxon>
        <taxon>Clostridiaceae</taxon>
        <taxon>Clostridium</taxon>
    </lineage>
</organism>
<dbReference type="InterPro" id="IPR023346">
    <property type="entry name" value="Lysozyme-like_dom_sf"/>
</dbReference>
<feature type="domain" description="Transglycosylase SLT" evidence="1">
    <location>
        <begin position="74"/>
        <end position="160"/>
    </location>
</feature>
<accession>A0ABS1EVM7</accession>
<reference evidence="3" key="1">
    <citation type="submission" date="2021-01" db="EMBL/GenBank/DDBJ databases">
        <title>Genome public.</title>
        <authorList>
            <person name="Liu C."/>
            <person name="Sun Q."/>
        </authorList>
    </citation>
    <scope>NUCLEOTIDE SEQUENCE [LARGE SCALE GENOMIC DNA]</scope>
    <source>
        <strain evidence="3">YIM B02505</strain>
    </source>
</reference>
<dbReference type="EMBL" id="JAENHN010000064">
    <property type="protein sequence ID" value="MBK1813443.1"/>
    <property type="molecule type" value="Genomic_DNA"/>
</dbReference>
<dbReference type="Proteomes" id="UP000596739">
    <property type="component" value="Unassembled WGS sequence"/>
</dbReference>
<sequence length="193" mass="20440">MNTNDSSAIVLFGTGNVSGTLPVHEVYFDNVSLQAVSSSTNPSVSKPAEVPSDIWRYASNVDTKFGKGGDFALLLCAVIKKESNFGAGLSGSPSAGDGLMQVEPNTRSAYASKFASTFGRTYDNNSPQDQVCMGGLILNENIIQFGGVYNGLLHYNGGPNWYPGATDSYGRPILADQYANAVYATYKSYGGSK</sequence>
<evidence type="ECO:0000313" key="3">
    <source>
        <dbReference type="Proteomes" id="UP000596739"/>
    </source>
</evidence>
<gene>
    <name evidence="2" type="ORF">JHL18_22760</name>
</gene>
<name>A0ABS1EVM7_9CLOT</name>
<keyword evidence="3" id="KW-1185">Reference proteome</keyword>
<dbReference type="InterPro" id="IPR008258">
    <property type="entry name" value="Transglycosylase_SLT_dom_1"/>
</dbReference>
<protein>
    <submittedName>
        <fullName evidence="2">Transglycosylase SLT domain-containing protein</fullName>
    </submittedName>
</protein>